<feature type="transmembrane region" description="Helical" evidence="7">
    <location>
        <begin position="211"/>
        <end position="227"/>
    </location>
</feature>
<name>A0A8B9PMX1_APTOW</name>
<dbReference type="InterPro" id="IPR032808">
    <property type="entry name" value="DoxX"/>
</dbReference>
<evidence type="ECO:0000256" key="7">
    <source>
        <dbReference type="SAM" id="Phobius"/>
    </source>
</evidence>
<feature type="transmembrane region" description="Helical" evidence="7">
    <location>
        <begin position="233"/>
        <end position="252"/>
    </location>
</feature>
<evidence type="ECO:0000256" key="5">
    <source>
        <dbReference type="ARBA" id="ARBA00023136"/>
    </source>
</evidence>
<feature type="compositionally biased region" description="Low complexity" evidence="6">
    <location>
        <begin position="9"/>
        <end position="28"/>
    </location>
</feature>
<dbReference type="PANTHER" id="PTHR13163">
    <property type="entry name" value="SPINAL CORD EXPRESSION PROTEIN 4"/>
    <property type="match status" value="1"/>
</dbReference>
<keyword evidence="3 7" id="KW-0812">Transmembrane</keyword>
<evidence type="ECO:0000313" key="8">
    <source>
        <dbReference type="Ensembl" id="ENSAOWP00000014020.1"/>
    </source>
</evidence>
<protein>
    <submittedName>
        <fullName evidence="8">Transmembrane protein 35B</fullName>
    </submittedName>
</protein>
<dbReference type="Pfam" id="PF13564">
    <property type="entry name" value="DoxX_2"/>
    <property type="match status" value="1"/>
</dbReference>
<evidence type="ECO:0000256" key="6">
    <source>
        <dbReference type="SAM" id="MobiDB-lite"/>
    </source>
</evidence>
<keyword evidence="9" id="KW-1185">Reference proteome</keyword>
<feature type="transmembrane region" description="Helical" evidence="7">
    <location>
        <begin position="124"/>
        <end position="147"/>
    </location>
</feature>
<feature type="compositionally biased region" description="Basic and acidic residues" evidence="6">
    <location>
        <begin position="54"/>
        <end position="68"/>
    </location>
</feature>
<feature type="transmembrane region" description="Helical" evidence="7">
    <location>
        <begin position="186"/>
        <end position="204"/>
    </location>
</feature>
<reference evidence="8" key="2">
    <citation type="submission" date="2025-09" db="UniProtKB">
        <authorList>
            <consortium name="Ensembl"/>
        </authorList>
    </citation>
    <scope>IDENTIFICATION</scope>
</reference>
<dbReference type="PANTHER" id="PTHR13163:SF2">
    <property type="entry name" value="TRANSMEMBRANE PROTEIN 35B"/>
    <property type="match status" value="1"/>
</dbReference>
<comment type="similarity">
    <text evidence="2">Belongs to the DoxX family.</text>
</comment>
<evidence type="ECO:0000256" key="1">
    <source>
        <dbReference type="ARBA" id="ARBA00004141"/>
    </source>
</evidence>
<organism evidence="8 9">
    <name type="scientific">Apteryx owenii</name>
    <name type="common">Little spotted kiwi</name>
    <dbReference type="NCBI Taxonomy" id="8824"/>
    <lineage>
        <taxon>Eukaryota</taxon>
        <taxon>Metazoa</taxon>
        <taxon>Chordata</taxon>
        <taxon>Craniata</taxon>
        <taxon>Vertebrata</taxon>
        <taxon>Euteleostomi</taxon>
        <taxon>Archelosauria</taxon>
        <taxon>Archosauria</taxon>
        <taxon>Dinosauria</taxon>
        <taxon>Saurischia</taxon>
        <taxon>Theropoda</taxon>
        <taxon>Coelurosauria</taxon>
        <taxon>Aves</taxon>
        <taxon>Palaeognathae</taxon>
        <taxon>Apterygiformes</taxon>
        <taxon>Apterygidae</taxon>
        <taxon>Apteryx</taxon>
    </lineage>
</organism>
<dbReference type="AlphaFoldDB" id="A0A8B9PMX1"/>
<proteinExistence type="inferred from homology"/>
<dbReference type="InterPro" id="IPR040399">
    <property type="entry name" value="TMEM35A/B"/>
</dbReference>
<accession>A0A8B9PMX1</accession>
<evidence type="ECO:0000256" key="2">
    <source>
        <dbReference type="ARBA" id="ARBA00006679"/>
    </source>
</evidence>
<evidence type="ECO:0000256" key="4">
    <source>
        <dbReference type="ARBA" id="ARBA00022989"/>
    </source>
</evidence>
<comment type="subcellular location">
    <subcellularLocation>
        <location evidence="1">Membrane</location>
        <topology evidence="1">Multi-pass membrane protein</topology>
    </subcellularLocation>
</comment>
<feature type="region of interest" description="Disordered" evidence="6">
    <location>
        <begin position="1"/>
        <end position="118"/>
    </location>
</feature>
<sequence length="264" mass="28218">MLLAGGGAQQELGRAAARSPLPSSTPRGGPRGGEGLSSPSALPLPLPCFCSVLPRRDRDRDRDRDRSGPRGRVQHPSRAEPSRAAPSTAEPSRAEPSRAAGPARPVAAHPRPVRARPRPARRGAAMAVVFAALRVLLGLFFLLTGAAKLSDRLSADLHRHMQSQFVRFADVFPLKEFGYKPEAGRYLEAVGWIEVVAGLLLAVGPQLLQEISNFVLTVVMIGAIYTLLVLKEPVAMCAPATVCLGLLLLLNIRGRAAPAKPKFE</sequence>
<dbReference type="Proteomes" id="UP000694424">
    <property type="component" value="Unplaced"/>
</dbReference>
<evidence type="ECO:0000313" key="9">
    <source>
        <dbReference type="Proteomes" id="UP000694424"/>
    </source>
</evidence>
<dbReference type="GO" id="GO:0016020">
    <property type="term" value="C:membrane"/>
    <property type="evidence" value="ECO:0007669"/>
    <property type="project" value="UniProtKB-SubCell"/>
</dbReference>
<keyword evidence="4 7" id="KW-1133">Transmembrane helix</keyword>
<reference evidence="8" key="1">
    <citation type="submission" date="2025-08" db="UniProtKB">
        <authorList>
            <consortium name="Ensembl"/>
        </authorList>
    </citation>
    <scope>IDENTIFICATION</scope>
</reference>
<dbReference type="Ensembl" id="ENSAOWT00000015912.1">
    <property type="protein sequence ID" value="ENSAOWP00000014020.1"/>
    <property type="gene ID" value="ENSAOWG00000009559.1"/>
</dbReference>
<evidence type="ECO:0000256" key="3">
    <source>
        <dbReference type="ARBA" id="ARBA00022692"/>
    </source>
</evidence>
<keyword evidence="5 7" id="KW-0472">Membrane</keyword>
<feature type="compositionally biased region" description="Low complexity" evidence="6">
    <location>
        <begin position="98"/>
        <end position="110"/>
    </location>
</feature>